<proteinExistence type="predicted"/>
<dbReference type="SUPFAM" id="SSF56935">
    <property type="entry name" value="Porins"/>
    <property type="match status" value="1"/>
</dbReference>
<evidence type="ECO:0000313" key="1">
    <source>
        <dbReference type="EMBL" id="SFV52516.1"/>
    </source>
</evidence>
<protein>
    <recommendedName>
        <fullName evidence="2">TonB-dependent receptor</fullName>
    </recommendedName>
</protein>
<sequence>MKLFFLFIVIFSTLSSAYSIDQMLELYRKESDLSKKTKNESLGLLTIYTRDDIERMQAHNLGELLNSLRSFRYDENMFGLPDVFHADPSLYSSDVVKIFINNHEIASAYTGSGLFIYGNIDLGFVDHVEIYEGSTSSYINSEPSVITIKIYSKDPTREVGTNAQAYIGSRGMNHENISYASASEDINYYVYASHTKQNRTHYVHENHELSRDSKDNHVLMTLDYKNIKFGAEYINKEMDSFLSLSMFATPNQSSTNYTLKRASSIMNFLKDDSLQLALTFTRINENMNLNMDRTRWTTNPVKLLLPKDSLVFSTVDDVYNVKLEKKFKFAKNSFIAGSKYIKKSLHDTNTYNNGIKDQDPVWIDNSILSFYFQDDYKFAENQLLTAFAKQNIYHTKTSIVQDNFQTYQIRVGYIITSKENVFKFFASQMQIPTEQYALQMEDNPQVETLRIRDVSAEYSKNITQHTFGVCLEYIQNENPQSAIEKGILKYFDNYSGSVKYDYKFDPFNTLKSMVYINRYHNHTQKQLKRVNGAFVRLLNTWSKFDIYNEADYYHIQDSPVDGINYNLGIRYKATQSLIFSFKGTNIFKSAAKSRYSYVKMNGLHLEQKSLYISPIDQTFTVGMEYSF</sequence>
<accession>A0A1W1BG35</accession>
<organism evidence="1">
    <name type="scientific">hydrothermal vent metagenome</name>
    <dbReference type="NCBI Taxonomy" id="652676"/>
    <lineage>
        <taxon>unclassified sequences</taxon>
        <taxon>metagenomes</taxon>
        <taxon>ecological metagenomes</taxon>
    </lineage>
</organism>
<name>A0A1W1BG35_9ZZZZ</name>
<dbReference type="EMBL" id="FPHK01000001">
    <property type="protein sequence ID" value="SFV52516.1"/>
    <property type="molecule type" value="Genomic_DNA"/>
</dbReference>
<gene>
    <name evidence="1" type="ORF">MNB_SM-6-973</name>
</gene>
<reference evidence="1" key="1">
    <citation type="submission" date="2016-10" db="EMBL/GenBank/DDBJ databases">
        <authorList>
            <person name="de Groot N.N."/>
        </authorList>
    </citation>
    <scope>NUCLEOTIDE SEQUENCE</scope>
</reference>
<evidence type="ECO:0008006" key="2">
    <source>
        <dbReference type="Google" id="ProtNLM"/>
    </source>
</evidence>
<dbReference type="AlphaFoldDB" id="A0A1W1BG35"/>